<organism evidence="2">
    <name type="scientific">Medicago truncatula</name>
    <name type="common">Barrel medic</name>
    <name type="synonym">Medicago tribuloides</name>
    <dbReference type="NCBI Taxonomy" id="3880"/>
    <lineage>
        <taxon>Eukaryota</taxon>
        <taxon>Viridiplantae</taxon>
        <taxon>Streptophyta</taxon>
        <taxon>Embryophyta</taxon>
        <taxon>Tracheophyta</taxon>
        <taxon>Spermatophyta</taxon>
        <taxon>Magnoliopsida</taxon>
        <taxon>eudicotyledons</taxon>
        <taxon>Gunneridae</taxon>
        <taxon>Pentapetalae</taxon>
        <taxon>rosids</taxon>
        <taxon>fabids</taxon>
        <taxon>Fabales</taxon>
        <taxon>Fabaceae</taxon>
        <taxon>Papilionoideae</taxon>
        <taxon>50 kb inversion clade</taxon>
        <taxon>NPAAA clade</taxon>
        <taxon>Hologalegina</taxon>
        <taxon>IRL clade</taxon>
        <taxon>Trifolieae</taxon>
        <taxon>Medicago</taxon>
    </lineage>
</organism>
<reference evidence="2" key="1">
    <citation type="submission" date="2012-05" db="EMBL/GenBank/DDBJ databases">
        <authorList>
            <person name="Krishnakumar V."/>
            <person name="Cheung F."/>
            <person name="Xiao Y."/>
            <person name="Chan A."/>
            <person name="Moskal W.A."/>
            <person name="Town C.D."/>
        </authorList>
    </citation>
    <scope>NUCLEOTIDE SEQUENCE</scope>
</reference>
<evidence type="ECO:0008006" key="3">
    <source>
        <dbReference type="Google" id="ProtNLM"/>
    </source>
</evidence>
<keyword evidence="1" id="KW-0472">Membrane</keyword>
<sequence>MIRNSISGEEPGRSRDTVLFGLTVNLGIGNELGGGEFEYVGPAHNSDNKKLPPLKSSSKVISFLQAFPLIGIGLLLGVVFLSGFSLKLLDFIGVPKKLPLLKSSSKAISFLQAFPLIGIGFSLKL</sequence>
<keyword evidence="1" id="KW-1133">Transmembrane helix</keyword>
<accession>I3T6Q4</accession>
<name>I3T6Q4_MEDTR</name>
<keyword evidence="1" id="KW-0812">Transmembrane</keyword>
<protein>
    <recommendedName>
        <fullName evidence="3">Transmembrane protein</fullName>
    </recommendedName>
</protein>
<dbReference type="AlphaFoldDB" id="I3T6Q4"/>
<feature type="transmembrane region" description="Helical" evidence="1">
    <location>
        <begin position="60"/>
        <end position="84"/>
    </location>
</feature>
<evidence type="ECO:0000256" key="1">
    <source>
        <dbReference type="SAM" id="Phobius"/>
    </source>
</evidence>
<evidence type="ECO:0000313" key="2">
    <source>
        <dbReference type="EMBL" id="AFK48196.1"/>
    </source>
</evidence>
<proteinExistence type="evidence at transcript level"/>
<dbReference type="EMBL" id="BT148402">
    <property type="protein sequence ID" value="AFK48196.1"/>
    <property type="molecule type" value="mRNA"/>
</dbReference>